<dbReference type="OrthoDB" id="147271at2"/>
<proteinExistence type="predicted"/>
<evidence type="ECO:0000313" key="2">
    <source>
        <dbReference type="Proteomes" id="UP000197025"/>
    </source>
</evidence>
<organism evidence="1 2">
    <name type="scientific">Thermoflexus hugenholtzii JAD2</name>
    <dbReference type="NCBI Taxonomy" id="877466"/>
    <lineage>
        <taxon>Bacteria</taxon>
        <taxon>Bacillati</taxon>
        <taxon>Chloroflexota</taxon>
        <taxon>Thermoflexia</taxon>
        <taxon>Thermoflexales</taxon>
        <taxon>Thermoflexaceae</taxon>
        <taxon>Thermoflexus</taxon>
    </lineage>
</organism>
<dbReference type="SUPFAM" id="SSF52540">
    <property type="entry name" value="P-loop containing nucleoside triphosphate hydrolases"/>
    <property type="match status" value="1"/>
</dbReference>
<dbReference type="Proteomes" id="UP000197025">
    <property type="component" value="Unassembled WGS sequence"/>
</dbReference>
<accession>A0A212RMR1</accession>
<sequence length="396" mass="44646">MELFPAVLIGGPPNSGKSVLTYSLSQSLRKRGVAHYVLRAAPDGEGDWFHEAEPRLARQLRIKGAFDERWVDRIVQDIRRRHLPLLVDVGGMPTPEQERILGVVTHAILLIRDPAARPVWQERVRRYGLHLIADLDSRLEGSSQILEEAPVLRGVITGLERGRMAEGSVFEALAERIAALFRYDPEELRRYHLAMAPDIDWVIDLDDLARMLEIRREGEAPRWAPEDLPRMLDFLPEGKPLALYGRGPAWLYAALAVHALPAPFFQFDVRLGWVEPPRFRWATEGEERTADRSSPLAFTVERAPGGWRLRATFRHPYVEREETEGLLLPPIPEEGLLVLNGKLPLWLFTALARACAGRPALAVFEPRGNQAVVIASRDPAFPVGTVWRIEDPTLPG</sequence>
<dbReference type="AlphaFoldDB" id="A0A212RMR1"/>
<dbReference type="InParanoid" id="A0A212RMR1"/>
<evidence type="ECO:0000313" key="1">
    <source>
        <dbReference type="EMBL" id="SNB73705.1"/>
    </source>
</evidence>
<dbReference type="InterPro" id="IPR027417">
    <property type="entry name" value="P-loop_NTPase"/>
</dbReference>
<keyword evidence="2" id="KW-1185">Reference proteome</keyword>
<dbReference type="RefSeq" id="WP_088572206.1">
    <property type="nucleotide sequence ID" value="NZ_FYEK01000071.1"/>
</dbReference>
<dbReference type="InterPro" id="IPR013409">
    <property type="entry name" value="CRISPR-assoc_prot_Crn3/Csx3"/>
</dbReference>
<gene>
    <name evidence="1" type="ORF">SAMN02746019_00019560</name>
</gene>
<dbReference type="Pfam" id="PF09620">
    <property type="entry name" value="Cas_csx3"/>
    <property type="match status" value="1"/>
</dbReference>
<name>A0A212RMR1_9CHLR</name>
<dbReference type="EMBL" id="FYEK01000071">
    <property type="protein sequence ID" value="SNB73705.1"/>
    <property type="molecule type" value="Genomic_DNA"/>
</dbReference>
<protein>
    <submittedName>
        <fullName evidence="1">CRISPR-associated protein Csx3</fullName>
    </submittedName>
</protein>
<reference evidence="2" key="1">
    <citation type="submission" date="2017-06" db="EMBL/GenBank/DDBJ databases">
        <authorList>
            <person name="Varghese N."/>
            <person name="Submissions S."/>
        </authorList>
    </citation>
    <scope>NUCLEOTIDE SEQUENCE [LARGE SCALE GENOMIC DNA]</scope>
    <source>
        <strain evidence="2">JAD2</strain>
    </source>
</reference>